<gene>
    <name evidence="2" type="ORF">MKW98_024426</name>
</gene>
<proteinExistence type="predicted"/>
<dbReference type="Proteomes" id="UP001202328">
    <property type="component" value="Unassembled WGS sequence"/>
</dbReference>
<reference evidence="2" key="1">
    <citation type="submission" date="2022-04" db="EMBL/GenBank/DDBJ databases">
        <title>A functionally conserved STORR gene fusion in Papaver species that diverged 16.8 million years ago.</title>
        <authorList>
            <person name="Catania T."/>
        </authorList>
    </citation>
    <scope>NUCLEOTIDE SEQUENCE</scope>
    <source>
        <strain evidence="2">S-188037</strain>
    </source>
</reference>
<evidence type="ECO:0000313" key="2">
    <source>
        <dbReference type="EMBL" id="KAI3928825.1"/>
    </source>
</evidence>
<comment type="caution">
    <text evidence="2">The sequence shown here is derived from an EMBL/GenBank/DDBJ whole genome shotgun (WGS) entry which is preliminary data.</text>
</comment>
<feature type="region of interest" description="Disordered" evidence="1">
    <location>
        <begin position="29"/>
        <end position="54"/>
    </location>
</feature>
<evidence type="ECO:0000313" key="3">
    <source>
        <dbReference type="Proteomes" id="UP001202328"/>
    </source>
</evidence>
<feature type="compositionally biased region" description="Polar residues" evidence="1">
    <location>
        <begin position="36"/>
        <end position="51"/>
    </location>
</feature>
<dbReference type="EMBL" id="JAJJMB010007708">
    <property type="protein sequence ID" value="KAI3928825.1"/>
    <property type="molecule type" value="Genomic_DNA"/>
</dbReference>
<feature type="region of interest" description="Disordered" evidence="1">
    <location>
        <begin position="189"/>
        <end position="229"/>
    </location>
</feature>
<dbReference type="AlphaFoldDB" id="A0AAD4T0W0"/>
<organism evidence="2 3">
    <name type="scientific">Papaver atlanticum</name>
    <dbReference type="NCBI Taxonomy" id="357466"/>
    <lineage>
        <taxon>Eukaryota</taxon>
        <taxon>Viridiplantae</taxon>
        <taxon>Streptophyta</taxon>
        <taxon>Embryophyta</taxon>
        <taxon>Tracheophyta</taxon>
        <taxon>Spermatophyta</taxon>
        <taxon>Magnoliopsida</taxon>
        <taxon>Ranunculales</taxon>
        <taxon>Papaveraceae</taxon>
        <taxon>Papaveroideae</taxon>
        <taxon>Papaver</taxon>
    </lineage>
</organism>
<sequence length="229" mass="25263">MITTPKKRDIMWTETNQILIGDWSLEVFPPTPRPSPVSSDQQHSAISTSEGDQAFAGYNQSGFNSYMSLDSDGTHSDEFHSWHSASILSSNPSDAEHLDLQGCIQVPERASPRRPLSPRSPTNFITSDIDPDFEVVSDADSSSPNLHSVHGYKRWNPEHQNYLHSSGIGSSSATHNSRKVSLEELKQWRSQYKPSKRIKSASTGHTSTSTSKTDNLKTNGSSTSTSNNQ</sequence>
<feature type="compositionally biased region" description="Low complexity" evidence="1">
    <location>
        <begin position="200"/>
        <end position="229"/>
    </location>
</feature>
<name>A0AAD4T0W0_9MAGN</name>
<keyword evidence="3" id="KW-1185">Reference proteome</keyword>
<evidence type="ECO:0000256" key="1">
    <source>
        <dbReference type="SAM" id="MobiDB-lite"/>
    </source>
</evidence>
<protein>
    <submittedName>
        <fullName evidence="2">Uncharacterized protein</fullName>
    </submittedName>
</protein>
<feature type="region of interest" description="Disordered" evidence="1">
    <location>
        <begin position="107"/>
        <end position="129"/>
    </location>
</feature>
<accession>A0AAD4T0W0</accession>